<dbReference type="PROSITE" id="PS51021">
    <property type="entry name" value="BAR"/>
    <property type="match status" value="1"/>
</dbReference>
<keyword evidence="13" id="KW-0342">GTP-binding</keyword>
<dbReference type="Pfam" id="PF00620">
    <property type="entry name" value="RhoGAP"/>
    <property type="match status" value="1"/>
</dbReference>
<keyword evidence="14" id="KW-0206">Cytoskeleton</keyword>
<dbReference type="PRINTS" id="PR01161">
    <property type="entry name" value="TUBULIN"/>
</dbReference>
<feature type="domain" description="BAR" evidence="18">
    <location>
        <begin position="2"/>
        <end position="618"/>
    </location>
</feature>
<evidence type="ECO:0000256" key="11">
    <source>
        <dbReference type="ARBA" id="ARBA00022801"/>
    </source>
</evidence>
<keyword evidence="12" id="KW-0460">Magnesium</keyword>
<dbReference type="GO" id="GO:0046872">
    <property type="term" value="F:metal ion binding"/>
    <property type="evidence" value="ECO:0007669"/>
    <property type="project" value="UniProtKB-KW"/>
</dbReference>
<dbReference type="FunFam" id="3.40.50.1440:FF:000007">
    <property type="entry name" value="Tubulin alpha chain"/>
    <property type="match status" value="1"/>
</dbReference>
<evidence type="ECO:0000256" key="12">
    <source>
        <dbReference type="ARBA" id="ARBA00022842"/>
    </source>
</evidence>
<evidence type="ECO:0000256" key="13">
    <source>
        <dbReference type="ARBA" id="ARBA00023134"/>
    </source>
</evidence>
<dbReference type="InterPro" id="IPR036525">
    <property type="entry name" value="Tubulin/FtsZ_GTPase_sf"/>
</dbReference>
<keyword evidence="10" id="KW-0547">Nucleotide-binding</keyword>
<dbReference type="CDD" id="cd04386">
    <property type="entry name" value="RhoGAP_nadrin"/>
    <property type="match status" value="1"/>
</dbReference>
<dbReference type="GO" id="GO:0007017">
    <property type="term" value="P:microtubule-based process"/>
    <property type="evidence" value="ECO:0007669"/>
    <property type="project" value="InterPro"/>
</dbReference>
<dbReference type="Gene3D" id="1.20.1270.60">
    <property type="entry name" value="Arfaptin homology (AH) domain/BAR domain"/>
    <property type="match status" value="2"/>
</dbReference>
<dbReference type="InterPro" id="IPR004148">
    <property type="entry name" value="BAR_dom"/>
</dbReference>
<dbReference type="Gene3D" id="3.40.50.1440">
    <property type="entry name" value="Tubulin/FtsZ, GTPase domain"/>
    <property type="match status" value="1"/>
</dbReference>
<dbReference type="SMART" id="SM00864">
    <property type="entry name" value="Tubulin"/>
    <property type="match status" value="1"/>
</dbReference>
<dbReference type="GO" id="GO:0007165">
    <property type="term" value="P:signal transduction"/>
    <property type="evidence" value="ECO:0007669"/>
    <property type="project" value="InterPro"/>
</dbReference>
<evidence type="ECO:0000256" key="4">
    <source>
        <dbReference type="ARBA" id="ARBA00009636"/>
    </source>
</evidence>
<dbReference type="FunFam" id="1.20.1270.60:FF:000053">
    <property type="entry name" value="SH3 domain-binding protein 1"/>
    <property type="match status" value="1"/>
</dbReference>
<evidence type="ECO:0000256" key="9">
    <source>
        <dbReference type="ARBA" id="ARBA00022723"/>
    </source>
</evidence>
<keyword evidence="5" id="KW-0343">GTPase activation</keyword>
<dbReference type="SUPFAM" id="SSF52490">
    <property type="entry name" value="Tubulin nucleotide-binding domain-like"/>
    <property type="match status" value="1"/>
</dbReference>
<organism evidence="19 20">
    <name type="scientific">Monodon monoceros</name>
    <name type="common">Narwhal</name>
    <name type="synonym">Ceratodon monodon</name>
    <dbReference type="NCBI Taxonomy" id="40151"/>
    <lineage>
        <taxon>Eukaryota</taxon>
        <taxon>Metazoa</taxon>
        <taxon>Chordata</taxon>
        <taxon>Craniata</taxon>
        <taxon>Vertebrata</taxon>
        <taxon>Euteleostomi</taxon>
        <taxon>Mammalia</taxon>
        <taxon>Eutheria</taxon>
        <taxon>Laurasiatheria</taxon>
        <taxon>Artiodactyla</taxon>
        <taxon>Whippomorpha</taxon>
        <taxon>Cetacea</taxon>
        <taxon>Odontoceti</taxon>
        <taxon>Monodontidae</taxon>
        <taxon>Monodon</taxon>
    </lineage>
</organism>
<feature type="compositionally biased region" description="Low complexity" evidence="16">
    <location>
        <begin position="928"/>
        <end position="956"/>
    </location>
</feature>
<dbReference type="FunFam" id="1.10.555.10:FF:000001">
    <property type="entry name" value="Rho GTPase activating protein 44"/>
    <property type="match status" value="1"/>
</dbReference>
<gene>
    <name evidence="19" type="ORF">EI555_017240</name>
</gene>
<proteinExistence type="inferred from homology"/>
<dbReference type="Proteomes" id="UP000308365">
    <property type="component" value="Unassembled WGS sequence"/>
</dbReference>
<feature type="compositionally biased region" description="Pro residues" evidence="16">
    <location>
        <begin position="1100"/>
        <end position="1109"/>
    </location>
</feature>
<dbReference type="InterPro" id="IPR000198">
    <property type="entry name" value="RhoGAP_dom"/>
</dbReference>
<dbReference type="SUPFAM" id="SSF103657">
    <property type="entry name" value="BAR/IMD domain-like"/>
    <property type="match status" value="2"/>
</dbReference>
<comment type="similarity">
    <text evidence="4">Belongs to the tubulin family.</text>
</comment>
<dbReference type="PROSITE" id="PS00227">
    <property type="entry name" value="TUBULIN"/>
    <property type="match status" value="1"/>
</dbReference>
<evidence type="ECO:0000259" key="17">
    <source>
        <dbReference type="PROSITE" id="PS50238"/>
    </source>
</evidence>
<dbReference type="InterPro" id="IPR018316">
    <property type="entry name" value="Tubulin/FtsZ_2-layer-sand-dom"/>
</dbReference>
<feature type="compositionally biased region" description="Acidic residues" evidence="16">
    <location>
        <begin position="1211"/>
        <end position="1220"/>
    </location>
</feature>
<dbReference type="InterPro" id="IPR003008">
    <property type="entry name" value="Tubulin_FtsZ_GTPase"/>
</dbReference>
<dbReference type="InterPro" id="IPR017975">
    <property type="entry name" value="Tubulin_CS"/>
</dbReference>
<feature type="compositionally biased region" description="Polar residues" evidence="16">
    <location>
        <begin position="1115"/>
        <end position="1125"/>
    </location>
</feature>
<feature type="compositionally biased region" description="Low complexity" evidence="16">
    <location>
        <begin position="997"/>
        <end position="1018"/>
    </location>
</feature>
<evidence type="ECO:0000256" key="1">
    <source>
        <dbReference type="ARBA" id="ARBA00001946"/>
    </source>
</evidence>
<feature type="compositionally biased region" description="Pro residues" evidence="16">
    <location>
        <begin position="1145"/>
        <end position="1157"/>
    </location>
</feature>
<evidence type="ECO:0000256" key="14">
    <source>
        <dbReference type="ARBA" id="ARBA00023212"/>
    </source>
</evidence>
<evidence type="ECO:0000313" key="20">
    <source>
        <dbReference type="Proteomes" id="UP000308365"/>
    </source>
</evidence>
<evidence type="ECO:0000256" key="7">
    <source>
        <dbReference type="ARBA" id="ARBA00022553"/>
    </source>
</evidence>
<evidence type="ECO:0000256" key="6">
    <source>
        <dbReference type="ARBA" id="ARBA00022490"/>
    </source>
</evidence>
<evidence type="ECO:0000313" key="19">
    <source>
        <dbReference type="EMBL" id="TKC39949.1"/>
    </source>
</evidence>
<reference evidence="20" key="1">
    <citation type="journal article" date="2019" name="IScience">
        <title>Narwhal Genome Reveals Long-Term Low Genetic Diversity despite Current Large Abundance Size.</title>
        <authorList>
            <person name="Westbury M.V."/>
            <person name="Petersen B."/>
            <person name="Garde E."/>
            <person name="Heide-Jorgensen M.P."/>
            <person name="Lorenzen E.D."/>
        </authorList>
    </citation>
    <scope>NUCLEOTIDE SEQUENCE [LARGE SCALE GENOMIC DNA]</scope>
</reference>
<dbReference type="GO" id="GO:0005874">
    <property type="term" value="C:microtubule"/>
    <property type="evidence" value="ECO:0007669"/>
    <property type="project" value="UniProtKB-KW"/>
</dbReference>
<dbReference type="InterPro" id="IPR027267">
    <property type="entry name" value="AH/BAR_dom_sf"/>
</dbReference>
<dbReference type="InterPro" id="IPR047165">
    <property type="entry name" value="RHG17/44/SH3BP1-like"/>
</dbReference>
<dbReference type="SUPFAM" id="SSF48350">
    <property type="entry name" value="GTPase activation domain, GAP"/>
    <property type="match status" value="1"/>
</dbReference>
<dbReference type="Gene3D" id="1.10.555.10">
    <property type="entry name" value="Rho GTPase activation protein"/>
    <property type="match status" value="2"/>
</dbReference>
<comment type="caution">
    <text evidence="19">The sequence shown here is derived from an EMBL/GenBank/DDBJ whole genome shotgun (WGS) entry which is preliminary data.</text>
</comment>
<evidence type="ECO:0000256" key="3">
    <source>
        <dbReference type="ARBA" id="ARBA00004514"/>
    </source>
</evidence>
<dbReference type="PRINTS" id="PR01162">
    <property type="entry name" value="ALPHATUBULIN"/>
</dbReference>
<dbReference type="SMART" id="SM00865">
    <property type="entry name" value="Tubulin_C"/>
    <property type="match status" value="1"/>
</dbReference>
<evidence type="ECO:0008006" key="21">
    <source>
        <dbReference type="Google" id="ProtNLM"/>
    </source>
</evidence>
<feature type="compositionally biased region" description="Polar residues" evidence="16">
    <location>
        <begin position="1034"/>
        <end position="1049"/>
    </location>
</feature>
<dbReference type="Pfam" id="PF03953">
    <property type="entry name" value="Tubulin_C"/>
    <property type="match status" value="1"/>
</dbReference>
<dbReference type="SUPFAM" id="SSF55307">
    <property type="entry name" value="Tubulin C-terminal domain-like"/>
    <property type="match status" value="1"/>
</dbReference>
<keyword evidence="9" id="KW-0479">Metal-binding</keyword>
<name>A0A4U1ETF4_MONMO</name>
<dbReference type="EMBL" id="RWIC01000819">
    <property type="protein sequence ID" value="TKC39949.1"/>
    <property type="molecule type" value="Genomic_DNA"/>
</dbReference>
<feature type="compositionally biased region" description="Pro residues" evidence="16">
    <location>
        <begin position="981"/>
        <end position="994"/>
    </location>
</feature>
<dbReference type="InterPro" id="IPR008280">
    <property type="entry name" value="Tub_FtsZ_C"/>
</dbReference>
<dbReference type="GO" id="GO:0005200">
    <property type="term" value="F:structural constituent of cytoskeleton"/>
    <property type="evidence" value="ECO:0007669"/>
    <property type="project" value="InterPro"/>
</dbReference>
<dbReference type="GO" id="GO:0016787">
    <property type="term" value="F:hydrolase activity"/>
    <property type="evidence" value="ECO:0007669"/>
    <property type="project" value="UniProtKB-KW"/>
</dbReference>
<feature type="compositionally biased region" description="Polar residues" evidence="16">
    <location>
        <begin position="804"/>
        <end position="814"/>
    </location>
</feature>
<dbReference type="PROSITE" id="PS50238">
    <property type="entry name" value="RHOGAP"/>
    <property type="match status" value="1"/>
</dbReference>
<dbReference type="GO" id="GO:0005829">
    <property type="term" value="C:cytosol"/>
    <property type="evidence" value="ECO:0007669"/>
    <property type="project" value="UniProtKB-SubCell"/>
</dbReference>
<comment type="subcellular location">
    <subcellularLocation>
        <location evidence="2">Cytoplasm</location>
        <location evidence="2">Cytoskeleton</location>
    </subcellularLocation>
    <subcellularLocation>
        <location evidence="3">Cytoplasm</location>
        <location evidence="3">Cytosol</location>
    </subcellularLocation>
</comment>
<dbReference type="InterPro" id="IPR008936">
    <property type="entry name" value="Rho_GTPase_activation_prot"/>
</dbReference>
<dbReference type="AlphaFoldDB" id="A0A4U1ETF4"/>
<dbReference type="SMART" id="SM00324">
    <property type="entry name" value="RhoGAP"/>
    <property type="match status" value="1"/>
</dbReference>
<dbReference type="PANTHER" id="PTHR14130">
    <property type="entry name" value="3BP-1 RELATED RHOGAP"/>
    <property type="match status" value="1"/>
</dbReference>
<dbReference type="FunFam" id="3.30.1330.20:FF:000001">
    <property type="entry name" value="Tubulin alpha chain"/>
    <property type="match status" value="1"/>
</dbReference>
<dbReference type="GO" id="GO:0005096">
    <property type="term" value="F:GTPase activator activity"/>
    <property type="evidence" value="ECO:0007669"/>
    <property type="project" value="UniProtKB-KW"/>
</dbReference>
<dbReference type="GO" id="GO:0035020">
    <property type="term" value="P:regulation of Rac protein signal transduction"/>
    <property type="evidence" value="ECO:0007669"/>
    <property type="project" value="TreeGrafter"/>
</dbReference>
<feature type="compositionally biased region" description="Polar residues" evidence="16">
    <location>
        <begin position="957"/>
        <end position="967"/>
    </location>
</feature>
<keyword evidence="11" id="KW-0378">Hydrolase</keyword>
<evidence type="ECO:0000256" key="8">
    <source>
        <dbReference type="ARBA" id="ARBA00022701"/>
    </source>
</evidence>
<feature type="compositionally biased region" description="Low complexity" evidence="16">
    <location>
        <begin position="1085"/>
        <end position="1099"/>
    </location>
</feature>
<dbReference type="SMART" id="SM00721">
    <property type="entry name" value="BAR"/>
    <property type="match status" value="1"/>
</dbReference>
<protein>
    <recommendedName>
        <fullName evidence="21">Rho-GAP domain-containing protein</fullName>
    </recommendedName>
</protein>
<evidence type="ECO:0000259" key="18">
    <source>
        <dbReference type="PROSITE" id="PS51021"/>
    </source>
</evidence>
<evidence type="ECO:0000256" key="15">
    <source>
        <dbReference type="ARBA" id="ARBA00049117"/>
    </source>
</evidence>
<dbReference type="InterPro" id="IPR002452">
    <property type="entry name" value="Alpha_tubulin"/>
</dbReference>
<feature type="compositionally biased region" description="Polar residues" evidence="16">
    <location>
        <begin position="1169"/>
        <end position="1183"/>
    </location>
</feature>
<sequence length="1220" mass="131797">MKKQFNRMKQLANQTVGRRIERRLDTVRSMCHHSHKRLVACFQGQHGTDAERRHKKLPVTALAQNMQEASTQLEDSLLGKMLETCGDAENQLALELSQHEVFVEKEIVDPLYGIAEVEIPNIQKQRKQLARLVLDWDSVRASACWELYYPEHGIQPDGQMPSDKTTGGGDDSFNTFFSETGAGKHVPRALFVDLEPTVIDEVHTGTCRQLFHPEQLITGKEDAASNYARGHYTIGKEIIDPILDPIQKLADQCTSLQGFLVFHSFGGGTGSGFTSLLMERLSVDYGKKSKLESIYPAPQVSTAVVEPYNSILTTHTTLEHSDCAFMVDNEAIYDICRRNLDIERATYTNLNRLVSQIVSSITASLRFDGALNVDLTEFQTNLVPYPHTHCPLATYAPVISAEKAYHEQLSVAEITNAYFEPANQMVKRDPRCGKCMACCLLYRGDVVPKDVNAAIATIKTKRSTQFVDWCPTGFKVGANYQPPTGGDLAKVQQAVCMLSNTTAIAEAWARLDHEFDLMYAKRAFGTWNQAHKSSGTNFQGLPSKIDTLKEEMDEAGNKVEQCKDQLAADMYNFMAKEGEYGKFFVTLLEAQADYHRKALAVLEKALPELRAHQDKWAEKPAFGTPLEEHLKRSGREIALPLEACVMLLLETGMKEEGLFRIGAGASKLKKLKAALDCSTSHLDEFYSDPHAVAGALKSYLRELPEPLMTFNLYEEWTQVARYLIKFLAKLAQTSDINKMTPSNIAIVLGPNLLWAKNEGTLAEMAAATSVHVVAVIEPIIQHANWFFPEEVEFNVSEAFVPLTTPNSNHSSHTGNDPVDSGTLERKRPASMAVMEGDLVKKESFGVKLMDFQAHRRGGTLNRKHISPAFQPPLPPTDGSTLAPAGPETPPQSSRAESSTGGGAVPSSAGILEQGPSPGDSSPPKPKDPAAAPAPGRNSSQAAPGQSQAQATAGSHQLSVGPTHNSAGPSPHTVRRAVKKPAPAPPKPGNPPPGHPGGQSSPGASQHPPSLSPKPSTRSPSPPTQPPGQAPGQPCATSQLSAPRRYSSSLPPIQAPSHPPPQPPTQATPPPALTKSGSQGPPAPGALPGEPGLEPSSHTPPQTPTPPSTPPLGKQNPGQVVSNPETAQPHAGTLPRPRPVPKPRNRPSVPPPPHPPGAHPAGDGSLSIAAPTSSKIVTDANSRVSEPLRSIFPETHSDSASKDLPGRILLDMDNDTESTAL</sequence>
<feature type="region of interest" description="Disordered" evidence="16">
    <location>
        <begin position="857"/>
        <end position="1220"/>
    </location>
</feature>
<feature type="compositionally biased region" description="Pro residues" evidence="16">
    <location>
        <begin position="1019"/>
        <end position="1028"/>
    </location>
</feature>
<dbReference type="GO" id="GO:0005525">
    <property type="term" value="F:GTP binding"/>
    <property type="evidence" value="ECO:0007669"/>
    <property type="project" value="UniProtKB-KW"/>
</dbReference>
<dbReference type="PANTHER" id="PTHR14130:SF3">
    <property type="entry name" value="RHO GTPASE-ACTIVATING PROTEIN 17"/>
    <property type="match status" value="1"/>
</dbReference>
<accession>A0A4U1ETF4</accession>
<feature type="domain" description="Rho-GAP" evidence="17">
    <location>
        <begin position="624"/>
        <end position="787"/>
    </location>
</feature>
<evidence type="ECO:0000256" key="5">
    <source>
        <dbReference type="ARBA" id="ARBA00022468"/>
    </source>
</evidence>
<comment type="catalytic activity">
    <reaction evidence="15">
        <text>GTP + H2O = GDP + phosphate + H(+)</text>
        <dbReference type="Rhea" id="RHEA:19669"/>
        <dbReference type="ChEBI" id="CHEBI:15377"/>
        <dbReference type="ChEBI" id="CHEBI:15378"/>
        <dbReference type="ChEBI" id="CHEBI:37565"/>
        <dbReference type="ChEBI" id="CHEBI:43474"/>
        <dbReference type="ChEBI" id="CHEBI:58189"/>
    </reaction>
    <physiologicalReaction direction="left-to-right" evidence="15">
        <dbReference type="Rhea" id="RHEA:19670"/>
    </physiologicalReaction>
</comment>
<keyword evidence="6" id="KW-0963">Cytoplasm</keyword>
<dbReference type="Pfam" id="PF03114">
    <property type="entry name" value="BAR"/>
    <property type="match status" value="1"/>
</dbReference>
<dbReference type="Pfam" id="PF00091">
    <property type="entry name" value="Tubulin"/>
    <property type="match status" value="1"/>
</dbReference>
<dbReference type="Gene3D" id="3.30.1330.20">
    <property type="entry name" value="Tubulin/FtsZ, C-terminal domain"/>
    <property type="match status" value="1"/>
</dbReference>
<evidence type="ECO:0000256" key="10">
    <source>
        <dbReference type="ARBA" id="ARBA00022741"/>
    </source>
</evidence>
<comment type="cofactor">
    <cofactor evidence="1">
        <name>Mg(2+)</name>
        <dbReference type="ChEBI" id="CHEBI:18420"/>
    </cofactor>
</comment>
<evidence type="ECO:0000256" key="16">
    <source>
        <dbReference type="SAM" id="MobiDB-lite"/>
    </source>
</evidence>
<keyword evidence="7" id="KW-0597">Phosphoprotein</keyword>
<dbReference type="CDD" id="cd02186">
    <property type="entry name" value="alpha_tubulin"/>
    <property type="match status" value="1"/>
</dbReference>
<keyword evidence="8" id="KW-0493">Microtubule</keyword>
<dbReference type="InterPro" id="IPR000217">
    <property type="entry name" value="Tubulin"/>
</dbReference>
<evidence type="ECO:0000256" key="2">
    <source>
        <dbReference type="ARBA" id="ARBA00004245"/>
    </source>
</evidence>
<dbReference type="InterPro" id="IPR037103">
    <property type="entry name" value="Tubulin/FtsZ-like_C"/>
</dbReference>
<feature type="compositionally biased region" description="Pro residues" evidence="16">
    <location>
        <begin position="1052"/>
        <end position="1071"/>
    </location>
</feature>
<dbReference type="GO" id="GO:0032956">
    <property type="term" value="P:regulation of actin cytoskeleton organization"/>
    <property type="evidence" value="ECO:0007669"/>
    <property type="project" value="TreeGrafter"/>
</dbReference>
<feature type="compositionally biased region" description="Basic and acidic residues" evidence="16">
    <location>
        <begin position="1194"/>
        <end position="1204"/>
    </location>
</feature>
<feature type="region of interest" description="Disordered" evidence="16">
    <location>
        <begin position="804"/>
        <end position="824"/>
    </location>
</feature>